<evidence type="ECO:0000259" key="1">
    <source>
        <dbReference type="Pfam" id="PF02558"/>
    </source>
</evidence>
<dbReference type="Proteomes" id="UP000254502">
    <property type="component" value="Unassembled WGS sequence"/>
</dbReference>
<name>A0A380DQN7_STAAU</name>
<organism evidence="2 3">
    <name type="scientific">Staphylococcus aureus</name>
    <dbReference type="NCBI Taxonomy" id="1280"/>
    <lineage>
        <taxon>Bacteria</taxon>
        <taxon>Bacillati</taxon>
        <taxon>Bacillota</taxon>
        <taxon>Bacilli</taxon>
        <taxon>Bacillales</taxon>
        <taxon>Staphylococcaceae</taxon>
        <taxon>Staphylococcus</taxon>
    </lineage>
</organism>
<dbReference type="InterPro" id="IPR013332">
    <property type="entry name" value="KPR_N"/>
</dbReference>
<reference evidence="2 3" key="1">
    <citation type="submission" date="2018-06" db="EMBL/GenBank/DDBJ databases">
        <authorList>
            <consortium name="Pathogen Informatics"/>
            <person name="Doyle S."/>
        </authorList>
    </citation>
    <scope>NUCLEOTIDE SEQUENCE [LARGE SCALE GENOMIC DNA]</scope>
    <source>
        <strain evidence="2 3">NCTC5664</strain>
    </source>
</reference>
<dbReference type="InterPro" id="IPR036291">
    <property type="entry name" value="NAD(P)-bd_dom_sf"/>
</dbReference>
<protein>
    <submittedName>
        <fullName evidence="2">2-dehydropantoate 2-reductase</fullName>
        <ecNumber evidence="2">1.1.1.169</ecNumber>
    </submittedName>
</protein>
<dbReference type="AlphaFoldDB" id="A0A380DQN7"/>
<dbReference type="GO" id="GO:0008677">
    <property type="term" value="F:2-dehydropantoate 2-reductase activity"/>
    <property type="evidence" value="ECO:0007669"/>
    <property type="project" value="UniProtKB-EC"/>
</dbReference>
<evidence type="ECO:0000313" key="2">
    <source>
        <dbReference type="EMBL" id="SUK44152.1"/>
    </source>
</evidence>
<evidence type="ECO:0000313" key="3">
    <source>
        <dbReference type="Proteomes" id="UP000254502"/>
    </source>
</evidence>
<dbReference type="EC" id="1.1.1.169" evidence="2"/>
<proteinExistence type="predicted"/>
<dbReference type="SUPFAM" id="SSF51735">
    <property type="entry name" value="NAD(P)-binding Rossmann-fold domains"/>
    <property type="match status" value="1"/>
</dbReference>
<sequence>MKIAIAGSGALGSGFGAKLFQSRNDVTLIDGYTSHVEAVKHMD</sequence>
<keyword evidence="2" id="KW-0560">Oxidoreductase</keyword>
<dbReference type="EMBL" id="UHAQ01000002">
    <property type="protein sequence ID" value="SUK44152.1"/>
    <property type="molecule type" value="Genomic_DNA"/>
</dbReference>
<dbReference type="Gene3D" id="3.40.50.720">
    <property type="entry name" value="NAD(P)-binding Rossmann-like Domain"/>
    <property type="match status" value="1"/>
</dbReference>
<feature type="domain" description="Ketopantoate reductase N-terminal" evidence="1">
    <location>
        <begin position="3"/>
        <end position="41"/>
    </location>
</feature>
<accession>A0A380DQN7</accession>
<gene>
    <name evidence="2" type="ORF">NCTC5664_01377</name>
</gene>
<dbReference type="Pfam" id="PF02558">
    <property type="entry name" value="ApbA"/>
    <property type="match status" value="1"/>
</dbReference>